<dbReference type="Proteomes" id="UP000183971">
    <property type="component" value="Unassembled WGS sequence"/>
</dbReference>
<dbReference type="EMBL" id="FJOF01000006">
    <property type="protein sequence ID" value="CZR41969.1"/>
    <property type="molecule type" value="Genomic_DNA"/>
</dbReference>
<evidence type="ECO:0000313" key="3">
    <source>
        <dbReference type="EMBL" id="CZR41969.1"/>
    </source>
</evidence>
<protein>
    <submittedName>
        <fullName evidence="3">Uncharacterized protein</fullName>
    </submittedName>
</protein>
<dbReference type="AlphaFoldDB" id="A0A1L7VN76"/>
<feature type="signal peptide" evidence="2">
    <location>
        <begin position="1"/>
        <end position="22"/>
    </location>
</feature>
<name>A0A1L7VN76_FUSPR</name>
<keyword evidence="4" id="KW-1185">Reference proteome</keyword>
<sequence length="100" mass="10547">MFGKPRIVCALIFPALSLAGLASETALHFSSECKKQGFIANGGLIYTKKTETHVPHSSPLSIFSSPSSSSSQSSDPKALASSTTSGVDIQYLPTKLETTR</sequence>
<evidence type="ECO:0000256" key="1">
    <source>
        <dbReference type="SAM" id="MobiDB-lite"/>
    </source>
</evidence>
<reference evidence="4" key="1">
    <citation type="journal article" date="2016" name="Genome Biol. Evol.">
        <title>Comparative 'omics' of the Fusarium fujikuroi species complex highlights differences in genetic potential and metabolite synthesis.</title>
        <authorList>
            <person name="Niehaus E.-M."/>
            <person name="Muensterkoetter M."/>
            <person name="Proctor R.H."/>
            <person name="Brown D.W."/>
            <person name="Sharon A."/>
            <person name="Idan Y."/>
            <person name="Oren-Young L."/>
            <person name="Sieber C.M."/>
            <person name="Novak O."/>
            <person name="Pencik A."/>
            <person name="Tarkowska D."/>
            <person name="Hromadova K."/>
            <person name="Freeman S."/>
            <person name="Maymon M."/>
            <person name="Elazar M."/>
            <person name="Youssef S.A."/>
            <person name="El-Shabrawy E.S.M."/>
            <person name="Shalaby A.B.A."/>
            <person name="Houterman P."/>
            <person name="Brock N.L."/>
            <person name="Burkhardt I."/>
            <person name="Tsavkelova E.A."/>
            <person name="Dickschat J.S."/>
            <person name="Galuszka P."/>
            <person name="Gueldener U."/>
            <person name="Tudzynski B."/>
        </authorList>
    </citation>
    <scope>NUCLEOTIDE SEQUENCE [LARGE SCALE GENOMIC DNA]</scope>
    <source>
        <strain evidence="4">ET1</strain>
    </source>
</reference>
<evidence type="ECO:0000313" key="4">
    <source>
        <dbReference type="Proteomes" id="UP000183971"/>
    </source>
</evidence>
<evidence type="ECO:0000256" key="2">
    <source>
        <dbReference type="SAM" id="SignalP"/>
    </source>
</evidence>
<proteinExistence type="predicted"/>
<gene>
    <name evidence="3" type="ORF">FPRO_09270</name>
</gene>
<dbReference type="RefSeq" id="XP_031082561.1">
    <property type="nucleotide sequence ID" value="XM_031232645.1"/>
</dbReference>
<feature type="chain" id="PRO_5012499116" evidence="2">
    <location>
        <begin position="23"/>
        <end position="100"/>
    </location>
</feature>
<keyword evidence="2" id="KW-0732">Signal</keyword>
<dbReference type="VEuPathDB" id="FungiDB:FPRO_09270"/>
<comment type="caution">
    <text evidence="3">The sequence shown here is derived from an EMBL/GenBank/DDBJ whole genome shotgun (WGS) entry which is preliminary data.</text>
</comment>
<organism evidence="3 4">
    <name type="scientific">Fusarium proliferatum (strain ET1)</name>
    <name type="common">Orchid endophyte fungus</name>
    <dbReference type="NCBI Taxonomy" id="1227346"/>
    <lineage>
        <taxon>Eukaryota</taxon>
        <taxon>Fungi</taxon>
        <taxon>Dikarya</taxon>
        <taxon>Ascomycota</taxon>
        <taxon>Pezizomycotina</taxon>
        <taxon>Sordariomycetes</taxon>
        <taxon>Hypocreomycetidae</taxon>
        <taxon>Hypocreales</taxon>
        <taxon>Nectriaceae</taxon>
        <taxon>Fusarium</taxon>
        <taxon>Fusarium fujikuroi species complex</taxon>
    </lineage>
</organism>
<feature type="compositionally biased region" description="Low complexity" evidence="1">
    <location>
        <begin position="55"/>
        <end position="82"/>
    </location>
</feature>
<feature type="region of interest" description="Disordered" evidence="1">
    <location>
        <begin position="54"/>
        <end position="85"/>
    </location>
</feature>
<dbReference type="GeneID" id="42054145"/>
<accession>A0A1L7VN76</accession>